<feature type="transmembrane region" description="Helical" evidence="2">
    <location>
        <begin position="72"/>
        <end position="97"/>
    </location>
</feature>
<sequence length="140" mass="14832">MEIHTTPTPATPPITAPAAETRATFAEVLTEMVTTPAPSPAPVTLSPGAEAWTPLPLVTEAVTKGIDQDDGAFAPLIGGIVCIALLLVICIILVLLWHLSRHKGSYITNEMDDEDMDDEESVGSDTALQSRGPLETKEDV</sequence>
<keyword evidence="2" id="KW-0472">Membrane</keyword>
<feature type="region of interest" description="Disordered" evidence="1">
    <location>
        <begin position="112"/>
        <end position="140"/>
    </location>
</feature>
<keyword evidence="2" id="KW-0812">Transmembrane</keyword>
<protein>
    <recommendedName>
        <fullName evidence="5">Neurexin/syndecan/glycophorin C domain-containing protein</fullName>
    </recommendedName>
</protein>
<reference evidence="3 4" key="1">
    <citation type="submission" date="2019-08" db="EMBL/GenBank/DDBJ databases">
        <title>A chromosome-level genome assembly, high-density linkage maps, and genome scans reveal the genomic architecture of hybrid incompatibilities underlying speciation via character displacement in darters (Percidae: Etheostominae).</title>
        <authorList>
            <person name="Moran R.L."/>
            <person name="Catchen J.M."/>
            <person name="Fuller R.C."/>
        </authorList>
    </citation>
    <scope>NUCLEOTIDE SEQUENCE [LARGE SCALE GENOMIC DNA]</scope>
    <source>
        <strain evidence="3">EspeVRDwgs_2016</strain>
        <tissue evidence="3">Muscle</tissue>
    </source>
</reference>
<evidence type="ECO:0000313" key="3">
    <source>
        <dbReference type="EMBL" id="KAA8579626.1"/>
    </source>
</evidence>
<dbReference type="Proteomes" id="UP000327493">
    <property type="component" value="Chromosome 24"/>
</dbReference>
<evidence type="ECO:0000313" key="4">
    <source>
        <dbReference type="Proteomes" id="UP000327493"/>
    </source>
</evidence>
<keyword evidence="2" id="KW-1133">Transmembrane helix</keyword>
<comment type="caution">
    <text evidence="3">The sequence shown here is derived from an EMBL/GenBank/DDBJ whole genome shotgun (WGS) entry which is preliminary data.</text>
</comment>
<evidence type="ECO:0000256" key="1">
    <source>
        <dbReference type="SAM" id="MobiDB-lite"/>
    </source>
</evidence>
<evidence type="ECO:0000256" key="2">
    <source>
        <dbReference type="SAM" id="Phobius"/>
    </source>
</evidence>
<organism evidence="3 4">
    <name type="scientific">Etheostoma spectabile</name>
    <name type="common">orangethroat darter</name>
    <dbReference type="NCBI Taxonomy" id="54343"/>
    <lineage>
        <taxon>Eukaryota</taxon>
        <taxon>Metazoa</taxon>
        <taxon>Chordata</taxon>
        <taxon>Craniata</taxon>
        <taxon>Vertebrata</taxon>
        <taxon>Euteleostomi</taxon>
        <taxon>Actinopterygii</taxon>
        <taxon>Neopterygii</taxon>
        <taxon>Teleostei</taxon>
        <taxon>Neoteleostei</taxon>
        <taxon>Acanthomorphata</taxon>
        <taxon>Eupercaria</taxon>
        <taxon>Perciformes</taxon>
        <taxon>Percoidei</taxon>
        <taxon>Percidae</taxon>
        <taxon>Etheostomatinae</taxon>
        <taxon>Etheostoma</taxon>
    </lineage>
</organism>
<proteinExistence type="predicted"/>
<dbReference type="AlphaFoldDB" id="A0A5J5CGG3"/>
<keyword evidence="4" id="KW-1185">Reference proteome</keyword>
<feature type="compositionally biased region" description="Acidic residues" evidence="1">
    <location>
        <begin position="112"/>
        <end position="122"/>
    </location>
</feature>
<name>A0A5J5CGG3_9PERO</name>
<gene>
    <name evidence="3" type="ORF">FQN60_006719</name>
</gene>
<evidence type="ECO:0008006" key="5">
    <source>
        <dbReference type="Google" id="ProtNLM"/>
    </source>
</evidence>
<dbReference type="EMBL" id="VOFY01000024">
    <property type="protein sequence ID" value="KAA8579626.1"/>
    <property type="molecule type" value="Genomic_DNA"/>
</dbReference>
<accession>A0A5J5CGG3</accession>